<evidence type="ECO:0000259" key="4">
    <source>
        <dbReference type="PROSITE" id="PS50014"/>
    </source>
</evidence>
<evidence type="ECO:0000256" key="2">
    <source>
        <dbReference type="PROSITE-ProRule" id="PRU00035"/>
    </source>
</evidence>
<dbReference type="HOGENOM" id="CLU_017796_1_0_1"/>
<feature type="compositionally biased region" description="Basic and acidic residues" evidence="3">
    <location>
        <begin position="411"/>
        <end position="432"/>
    </location>
</feature>
<feature type="region of interest" description="Disordered" evidence="3">
    <location>
        <begin position="411"/>
        <end position="613"/>
    </location>
</feature>
<dbReference type="InterPro" id="IPR001487">
    <property type="entry name" value="Bromodomain"/>
</dbReference>
<evidence type="ECO:0000259" key="5">
    <source>
        <dbReference type="PROSITE" id="PS50090"/>
    </source>
</evidence>
<feature type="region of interest" description="Disordered" evidence="3">
    <location>
        <begin position="134"/>
        <end position="236"/>
    </location>
</feature>
<feature type="compositionally biased region" description="Low complexity" evidence="3">
    <location>
        <begin position="603"/>
        <end position="613"/>
    </location>
</feature>
<dbReference type="OrthoDB" id="1742084at2759"/>
<dbReference type="EnsemblPlants" id="KQJ90771">
    <property type="protein sequence ID" value="KQJ90771"/>
    <property type="gene ID" value="BRADI_4g33820v3"/>
</dbReference>
<dbReference type="PANTHER" id="PTHR37888:SF15">
    <property type="entry name" value="DNA-BINDING BROMODOMAIN-CONTAINING PROTEIN"/>
    <property type="match status" value="1"/>
</dbReference>
<evidence type="ECO:0000256" key="1">
    <source>
        <dbReference type="ARBA" id="ARBA00023117"/>
    </source>
</evidence>
<gene>
    <name evidence="6" type="ORF">BRADI_4g33820v3</name>
</gene>
<evidence type="ECO:0000313" key="7">
    <source>
        <dbReference type="EnsemblPlants" id="KQJ90771"/>
    </source>
</evidence>
<dbReference type="EMBL" id="CM000883">
    <property type="protein sequence ID" value="KQJ90771.1"/>
    <property type="molecule type" value="Genomic_DNA"/>
</dbReference>
<protein>
    <recommendedName>
        <fullName evidence="9">Bromo domain-containing protein</fullName>
    </recommendedName>
</protein>
<sequence>MADGSDGTDVSPEAAAAPAGEIWGTLEELLLACAVSRHGTASWDSVATEVQTRSPLAARPRLTARSCRLRFHHLHRRFSVAGAEVAGAEGEGEDPDASAADGWLDELRRLRVAELRREVERCDLSIGTLQAKVEQMKEERERSLSGEAKKEEVTGEDNLSGEEAGRSCRESNSTDLKRPKNSGDQSGVKEDDATAKLEEFSGESMAASKESSASQRRRRKASAGDEESEEASVQSQPLAALLDRVAARFGSVFERLQETQESESYRGTVRRHVDLETMRRKLDGPAAYTSSEFYRDLLLLCANAAVYLPRHGTAEHAAAAVNALRLVSAQVSATLREPKRDLQIGKSVAAASGNNNNNLPSAAADSRRAEAGGADVVGPLIEKTSKPLIFCRKRSSIAKASAAAAAVARKEEEDAAKVEADKEEGSDGEKKAVAAVAATKDKAWGTRAKKTRGPNKNAGAAALSRKASKAAAAAEEAETKADKKKGDADSDGATAAGGLVAKKRNAVDFLKRLNQGASSSTKKKRGSPLVGRKRSAAAEAQEEEQPKARRGPGKKGTGRGGSKSGAKAAGTKRSVGRPPQKRGAAPATPPPSKRAKVNRSERTSSSSRRGGRK</sequence>
<reference evidence="7" key="3">
    <citation type="submission" date="2018-08" db="UniProtKB">
        <authorList>
            <consortium name="EnsemblPlants"/>
        </authorList>
    </citation>
    <scope>IDENTIFICATION</scope>
    <source>
        <strain evidence="7">cv. Bd21</strain>
    </source>
</reference>
<accession>I1IRA6</accession>
<dbReference type="AlphaFoldDB" id="I1IRA6"/>
<evidence type="ECO:0008006" key="9">
    <source>
        <dbReference type="Google" id="ProtNLM"/>
    </source>
</evidence>
<dbReference type="SUPFAM" id="SSF47370">
    <property type="entry name" value="Bromodomain"/>
    <property type="match status" value="1"/>
</dbReference>
<dbReference type="InterPro" id="IPR001005">
    <property type="entry name" value="SANT/Myb"/>
</dbReference>
<name>I1IRA6_BRADI</name>
<dbReference type="Gene3D" id="1.10.10.60">
    <property type="entry name" value="Homeodomain-like"/>
    <property type="match status" value="1"/>
</dbReference>
<feature type="compositionally biased region" description="Basic residues" evidence="3">
    <location>
        <begin position="521"/>
        <end position="535"/>
    </location>
</feature>
<dbReference type="PANTHER" id="PTHR37888">
    <property type="entry name" value="DNA-BINDING BROMODOMAIN-CONTAINING PROTEIN"/>
    <property type="match status" value="1"/>
</dbReference>
<evidence type="ECO:0000313" key="8">
    <source>
        <dbReference type="Proteomes" id="UP000008810"/>
    </source>
</evidence>
<evidence type="ECO:0000313" key="6">
    <source>
        <dbReference type="EMBL" id="KQJ90771.1"/>
    </source>
</evidence>
<dbReference type="CDD" id="cd00167">
    <property type="entry name" value="SANT"/>
    <property type="match status" value="1"/>
</dbReference>
<feature type="compositionally biased region" description="Low complexity" evidence="3">
    <location>
        <begin position="564"/>
        <end position="573"/>
    </location>
</feature>
<feature type="compositionally biased region" description="Low complexity" evidence="3">
    <location>
        <begin position="202"/>
        <end position="214"/>
    </location>
</feature>
<dbReference type="Gramene" id="KQJ90771">
    <property type="protein sequence ID" value="KQJ90771"/>
    <property type="gene ID" value="BRADI_4g33820v3"/>
</dbReference>
<dbReference type="SMART" id="SM00717">
    <property type="entry name" value="SANT"/>
    <property type="match status" value="1"/>
</dbReference>
<organism evidence="6">
    <name type="scientific">Brachypodium distachyon</name>
    <name type="common">Purple false brome</name>
    <name type="synonym">Trachynia distachya</name>
    <dbReference type="NCBI Taxonomy" id="15368"/>
    <lineage>
        <taxon>Eukaryota</taxon>
        <taxon>Viridiplantae</taxon>
        <taxon>Streptophyta</taxon>
        <taxon>Embryophyta</taxon>
        <taxon>Tracheophyta</taxon>
        <taxon>Spermatophyta</taxon>
        <taxon>Magnoliopsida</taxon>
        <taxon>Liliopsida</taxon>
        <taxon>Poales</taxon>
        <taxon>Poaceae</taxon>
        <taxon>BOP clade</taxon>
        <taxon>Pooideae</taxon>
        <taxon>Stipodae</taxon>
        <taxon>Brachypodieae</taxon>
        <taxon>Brachypodium</taxon>
    </lineage>
</organism>
<dbReference type="PROSITE" id="PS50090">
    <property type="entry name" value="MYB_LIKE"/>
    <property type="match status" value="1"/>
</dbReference>
<feature type="compositionally biased region" description="Basic residues" evidence="3">
    <location>
        <begin position="548"/>
        <end position="557"/>
    </location>
</feature>
<dbReference type="Pfam" id="PF00439">
    <property type="entry name" value="Bromodomain"/>
    <property type="match status" value="1"/>
</dbReference>
<proteinExistence type="predicted"/>
<feature type="domain" description="Bromo" evidence="4">
    <location>
        <begin position="245"/>
        <end position="307"/>
    </location>
</feature>
<feature type="compositionally biased region" description="Basic and acidic residues" evidence="3">
    <location>
        <begin position="477"/>
        <end position="488"/>
    </location>
</feature>
<dbReference type="Proteomes" id="UP000008810">
    <property type="component" value="Chromosome 4"/>
</dbReference>
<keyword evidence="1 2" id="KW-0103">Bromodomain</keyword>
<feature type="domain" description="Myb-like" evidence="5">
    <location>
        <begin position="23"/>
        <end position="75"/>
    </location>
</feature>
<evidence type="ECO:0000256" key="3">
    <source>
        <dbReference type="SAM" id="MobiDB-lite"/>
    </source>
</evidence>
<keyword evidence="8" id="KW-1185">Reference proteome</keyword>
<reference evidence="6" key="2">
    <citation type="submission" date="2017-06" db="EMBL/GenBank/DDBJ databases">
        <title>WGS assembly of Brachypodium distachyon.</title>
        <authorList>
            <consortium name="The International Brachypodium Initiative"/>
            <person name="Lucas S."/>
            <person name="Harmon-Smith M."/>
            <person name="Lail K."/>
            <person name="Tice H."/>
            <person name="Grimwood J."/>
            <person name="Bruce D."/>
            <person name="Barry K."/>
            <person name="Shu S."/>
            <person name="Lindquist E."/>
            <person name="Wang M."/>
            <person name="Pitluck S."/>
            <person name="Vogel J.P."/>
            <person name="Garvin D.F."/>
            <person name="Mockler T.C."/>
            <person name="Schmutz J."/>
            <person name="Rokhsar D."/>
            <person name="Bevan M.W."/>
        </authorList>
    </citation>
    <scope>NUCLEOTIDE SEQUENCE</scope>
    <source>
        <strain evidence="6">Bd21</strain>
    </source>
</reference>
<feature type="compositionally biased region" description="Basic and acidic residues" evidence="3">
    <location>
        <begin position="134"/>
        <end position="153"/>
    </location>
</feature>
<dbReference type="InParanoid" id="I1IRA6"/>
<dbReference type="OMA" id="YPAHELY"/>
<reference evidence="6 7" key="1">
    <citation type="journal article" date="2010" name="Nature">
        <title>Genome sequencing and analysis of the model grass Brachypodium distachyon.</title>
        <authorList>
            <consortium name="International Brachypodium Initiative"/>
        </authorList>
    </citation>
    <scope>NUCLEOTIDE SEQUENCE [LARGE SCALE GENOMIC DNA]</scope>
    <source>
        <strain evidence="6 7">Bd21</strain>
    </source>
</reference>
<dbReference type="Gene3D" id="1.20.920.10">
    <property type="entry name" value="Bromodomain-like"/>
    <property type="match status" value="1"/>
</dbReference>
<feature type="compositionally biased region" description="Basic and acidic residues" evidence="3">
    <location>
        <begin position="187"/>
        <end position="199"/>
    </location>
</feature>
<dbReference type="CDD" id="cd04369">
    <property type="entry name" value="Bromodomain"/>
    <property type="match status" value="1"/>
</dbReference>
<dbReference type="InterPro" id="IPR036427">
    <property type="entry name" value="Bromodomain-like_sf"/>
</dbReference>
<feature type="compositionally biased region" description="Low complexity" evidence="3">
    <location>
        <begin position="458"/>
        <end position="474"/>
    </location>
</feature>
<dbReference type="eggNOG" id="ENOG502QR9N">
    <property type="taxonomic scope" value="Eukaryota"/>
</dbReference>
<dbReference type="PROSITE" id="PS50014">
    <property type="entry name" value="BROMODOMAIN_2"/>
    <property type="match status" value="1"/>
</dbReference>
<dbReference type="SMART" id="SM00297">
    <property type="entry name" value="BROMO"/>
    <property type="match status" value="1"/>
</dbReference>